<dbReference type="EMBL" id="JAJTVO010000010">
    <property type="protein sequence ID" value="MCE4121972.1"/>
    <property type="molecule type" value="Genomic_DNA"/>
</dbReference>
<keyword evidence="1" id="KW-0472">Membrane</keyword>
<dbReference type="AlphaFoldDB" id="A0AAP2XQM8"/>
<dbReference type="Proteomes" id="UP001200307">
    <property type="component" value="Unassembled WGS sequence"/>
</dbReference>
<evidence type="ECO:0000256" key="1">
    <source>
        <dbReference type="SAM" id="Phobius"/>
    </source>
</evidence>
<reference evidence="2" key="1">
    <citation type="submission" date="2021-12" db="EMBL/GenBank/DDBJ databases">
        <authorList>
            <person name="Lv X."/>
        </authorList>
    </citation>
    <scope>NUCLEOTIDE SEQUENCE</scope>
    <source>
        <strain evidence="2">HF2106</strain>
    </source>
</reference>
<comment type="caution">
    <text evidence="2">The sequence shown here is derived from an EMBL/GenBank/DDBJ whole genome shotgun (WGS) entry which is preliminary data.</text>
</comment>
<dbReference type="Proteomes" id="UP001205506">
    <property type="component" value="Unassembled WGS sequence"/>
</dbReference>
<organism evidence="2 4">
    <name type="scientific">Segatella copri</name>
    <dbReference type="NCBI Taxonomy" id="165179"/>
    <lineage>
        <taxon>Bacteria</taxon>
        <taxon>Pseudomonadati</taxon>
        <taxon>Bacteroidota</taxon>
        <taxon>Bacteroidia</taxon>
        <taxon>Bacteroidales</taxon>
        <taxon>Prevotellaceae</taxon>
        <taxon>Segatella</taxon>
    </lineage>
</organism>
<dbReference type="RefSeq" id="WP_181976430.1">
    <property type="nucleotide sequence ID" value="NZ_CATKVS010000004.1"/>
</dbReference>
<protein>
    <submittedName>
        <fullName evidence="2">Uncharacterized protein</fullName>
    </submittedName>
</protein>
<evidence type="ECO:0000313" key="2">
    <source>
        <dbReference type="EMBL" id="MCE4121972.1"/>
    </source>
</evidence>
<name>A0AAP2XQM8_9BACT</name>
<keyword evidence="1" id="KW-1133">Transmembrane helix</keyword>
<evidence type="ECO:0000313" key="4">
    <source>
        <dbReference type="Proteomes" id="UP001200307"/>
    </source>
</evidence>
<keyword evidence="1" id="KW-0812">Transmembrane</keyword>
<reference evidence="3" key="2">
    <citation type="submission" date="2022-07" db="EMBL/GenBank/DDBJ databases">
        <title>Prevotella copri.</title>
        <authorList>
            <person name="Yang C."/>
        </authorList>
    </citation>
    <scope>NUCLEOTIDE SEQUENCE</scope>
    <source>
        <strain evidence="3">HF1805</strain>
    </source>
</reference>
<sequence>MSGNKDLRRAKHEAYQKKQAAKGEKVIKWIFIGLIVLGILFAIYATTLV</sequence>
<evidence type="ECO:0000313" key="3">
    <source>
        <dbReference type="EMBL" id="MCP9548980.1"/>
    </source>
</evidence>
<gene>
    <name evidence="2" type="ORF">LYY06_06790</name>
    <name evidence="3" type="ORF">NNC68_05745</name>
</gene>
<proteinExistence type="predicted"/>
<dbReference type="EMBL" id="JANDWU010000007">
    <property type="protein sequence ID" value="MCP9548980.1"/>
    <property type="molecule type" value="Genomic_DNA"/>
</dbReference>
<accession>A0AAP2XQM8</accession>
<feature type="transmembrane region" description="Helical" evidence="1">
    <location>
        <begin position="26"/>
        <end position="45"/>
    </location>
</feature>